<evidence type="ECO:0000313" key="3">
    <source>
        <dbReference type="Proteomes" id="UP001595907"/>
    </source>
</evidence>
<dbReference type="Proteomes" id="UP001595907">
    <property type="component" value="Unassembled WGS sequence"/>
</dbReference>
<dbReference type="EMBL" id="JBHSCZ010000002">
    <property type="protein sequence ID" value="MFC4262674.1"/>
    <property type="molecule type" value="Genomic_DNA"/>
</dbReference>
<dbReference type="SUPFAM" id="SSF159501">
    <property type="entry name" value="EreA/ChaN-like"/>
    <property type="match status" value="1"/>
</dbReference>
<dbReference type="InterPro" id="IPR007314">
    <property type="entry name" value="Cofac_haem-bd_dom"/>
</dbReference>
<feature type="domain" description="Haem-binding uptake Tiki superfamily ChaN" evidence="1">
    <location>
        <begin position="40"/>
        <end position="239"/>
    </location>
</feature>
<accession>A0ABV8QRE7</accession>
<evidence type="ECO:0000313" key="2">
    <source>
        <dbReference type="EMBL" id="MFC4262674.1"/>
    </source>
</evidence>
<gene>
    <name evidence="2" type="ORF">ACFOWM_07290</name>
</gene>
<proteinExistence type="predicted"/>
<dbReference type="CDD" id="cd14727">
    <property type="entry name" value="ChanN-like"/>
    <property type="match status" value="1"/>
</dbReference>
<organism evidence="2 3">
    <name type="scientific">Ferruginibacter yonginensis</name>
    <dbReference type="NCBI Taxonomy" id="1310416"/>
    <lineage>
        <taxon>Bacteria</taxon>
        <taxon>Pseudomonadati</taxon>
        <taxon>Bacteroidota</taxon>
        <taxon>Chitinophagia</taxon>
        <taxon>Chitinophagales</taxon>
        <taxon>Chitinophagaceae</taxon>
        <taxon>Ferruginibacter</taxon>
    </lineage>
</organism>
<keyword evidence="2" id="KW-0449">Lipoprotein</keyword>
<dbReference type="Gene3D" id="3.40.50.11550">
    <property type="match status" value="2"/>
</dbReference>
<reference evidence="3" key="1">
    <citation type="journal article" date="2019" name="Int. J. Syst. Evol. Microbiol.">
        <title>The Global Catalogue of Microorganisms (GCM) 10K type strain sequencing project: providing services to taxonomists for standard genome sequencing and annotation.</title>
        <authorList>
            <consortium name="The Broad Institute Genomics Platform"/>
            <consortium name="The Broad Institute Genome Sequencing Center for Infectious Disease"/>
            <person name="Wu L."/>
            <person name="Ma J."/>
        </authorList>
    </citation>
    <scope>NUCLEOTIDE SEQUENCE [LARGE SCALE GENOMIC DNA]</scope>
    <source>
        <strain evidence="3">CECT 8289</strain>
    </source>
</reference>
<sequence length="284" mass="31949">MKKWMLLIVTIYGVSTVKAQQKPAYVLYNSNGKKVGYNKMIKDLVEQDVVLFGEYHNNPISHWLELSVTKDCYAKIPLILGAEMFEQDDQPALTAFVQGKTNEKTFASSARFWSNYATDYAPIIQFAREHTIEVIATNTPRKYAALVAKNGFSALDTLSSATKNLIAPLPIAFDSTLPGYKNMIAMMGDHGSANMVKAQAFKDATMAYFIQTNTIAGKLFLHFNGSYHSDYHDGIFWHLRNSNPALKIKTITTVTQKNIKKLLAENKQKADYIICVDEDMTNTY</sequence>
<comment type="caution">
    <text evidence="2">The sequence shown here is derived from an EMBL/GenBank/DDBJ whole genome shotgun (WGS) entry which is preliminary data.</text>
</comment>
<protein>
    <submittedName>
        <fullName evidence="2">ChaN family lipoprotein</fullName>
    </submittedName>
</protein>
<dbReference type="Pfam" id="PF04187">
    <property type="entry name" value="Cofac_haem_bdg"/>
    <property type="match status" value="1"/>
</dbReference>
<dbReference type="RefSeq" id="WP_379708351.1">
    <property type="nucleotide sequence ID" value="NZ_JBHSCZ010000002.1"/>
</dbReference>
<keyword evidence="3" id="KW-1185">Reference proteome</keyword>
<name>A0ABV8QRE7_9BACT</name>
<evidence type="ECO:0000259" key="1">
    <source>
        <dbReference type="Pfam" id="PF04187"/>
    </source>
</evidence>